<gene>
    <name evidence="2" type="ORF">E2C01_100736</name>
</gene>
<proteinExistence type="predicted"/>
<dbReference type="AlphaFoldDB" id="A0A5B7KIB5"/>
<organism evidence="2 3">
    <name type="scientific">Portunus trituberculatus</name>
    <name type="common">Swimming crab</name>
    <name type="synonym">Neptunus trituberculatus</name>
    <dbReference type="NCBI Taxonomy" id="210409"/>
    <lineage>
        <taxon>Eukaryota</taxon>
        <taxon>Metazoa</taxon>
        <taxon>Ecdysozoa</taxon>
        <taxon>Arthropoda</taxon>
        <taxon>Crustacea</taxon>
        <taxon>Multicrustacea</taxon>
        <taxon>Malacostraca</taxon>
        <taxon>Eumalacostraca</taxon>
        <taxon>Eucarida</taxon>
        <taxon>Decapoda</taxon>
        <taxon>Pleocyemata</taxon>
        <taxon>Brachyura</taxon>
        <taxon>Eubrachyura</taxon>
        <taxon>Portunoidea</taxon>
        <taxon>Portunidae</taxon>
        <taxon>Portuninae</taxon>
        <taxon>Portunus</taxon>
    </lineage>
</organism>
<name>A0A5B7KIB5_PORTR</name>
<reference evidence="2 3" key="1">
    <citation type="submission" date="2019-05" db="EMBL/GenBank/DDBJ databases">
        <title>Another draft genome of Portunus trituberculatus and its Hox gene families provides insights of decapod evolution.</title>
        <authorList>
            <person name="Jeong J.-H."/>
            <person name="Song I."/>
            <person name="Kim S."/>
            <person name="Choi T."/>
            <person name="Kim D."/>
            <person name="Ryu S."/>
            <person name="Kim W."/>
        </authorList>
    </citation>
    <scope>NUCLEOTIDE SEQUENCE [LARGE SCALE GENOMIC DNA]</scope>
    <source>
        <tissue evidence="2">Muscle</tissue>
    </source>
</reference>
<dbReference type="EMBL" id="VSRR010143976">
    <property type="protein sequence ID" value="MPD05018.1"/>
    <property type="molecule type" value="Genomic_DNA"/>
</dbReference>
<evidence type="ECO:0000313" key="2">
    <source>
        <dbReference type="EMBL" id="MPD05018.1"/>
    </source>
</evidence>
<evidence type="ECO:0000256" key="1">
    <source>
        <dbReference type="SAM" id="MobiDB-lite"/>
    </source>
</evidence>
<dbReference type="Proteomes" id="UP000324222">
    <property type="component" value="Unassembled WGS sequence"/>
</dbReference>
<accession>A0A5B7KIB5</accession>
<protein>
    <submittedName>
        <fullName evidence="2">Uncharacterized protein</fullName>
    </submittedName>
</protein>
<evidence type="ECO:0000313" key="3">
    <source>
        <dbReference type="Proteomes" id="UP000324222"/>
    </source>
</evidence>
<comment type="caution">
    <text evidence="2">The sequence shown here is derived from an EMBL/GenBank/DDBJ whole genome shotgun (WGS) entry which is preliminary data.</text>
</comment>
<feature type="region of interest" description="Disordered" evidence="1">
    <location>
        <begin position="30"/>
        <end position="62"/>
    </location>
</feature>
<sequence>MLPSSSLGGPVAVPDPRLMYNNSRLLAARLTPSRGPAAPSDGGSTPAAPTSECQWWEKQPWT</sequence>
<keyword evidence="3" id="KW-1185">Reference proteome</keyword>